<proteinExistence type="predicted"/>
<evidence type="ECO:0000313" key="2">
    <source>
        <dbReference type="Proteomes" id="UP000184280"/>
    </source>
</evidence>
<dbReference type="RefSeq" id="WP_139294594.1">
    <property type="nucleotide sequence ID" value="NZ_FRCJ01000001.1"/>
</dbReference>
<name>A0A1M7D2E5_XYLRU</name>
<protein>
    <submittedName>
        <fullName evidence="1">Uncharacterized protein</fullName>
    </submittedName>
</protein>
<accession>A0A1M7D2E5</accession>
<dbReference type="Proteomes" id="UP000184280">
    <property type="component" value="Unassembled WGS sequence"/>
</dbReference>
<dbReference type="OrthoDB" id="1077308at2"/>
<evidence type="ECO:0000313" key="1">
    <source>
        <dbReference type="EMBL" id="SHL73712.1"/>
    </source>
</evidence>
<dbReference type="EMBL" id="FRCJ01000001">
    <property type="protein sequence ID" value="SHL73712.1"/>
    <property type="molecule type" value="Genomic_DNA"/>
</dbReference>
<gene>
    <name evidence="1" type="ORF">SAMN04488494_0607</name>
</gene>
<sequence>MSNDTAKVRTVEDWLFGCVNHAVPEETVCQIADDRNIPLNAASKDVNKNTLRLLKADLLKWIVLGPSKVNDTKDSDNGWSHSGGGYTLDKNDKKLLMKEANDIYEELEPESVFGKTRIRMRSAGVMPTYYDVDGNPIPRKPL</sequence>
<reference evidence="1 2" key="1">
    <citation type="submission" date="2016-11" db="EMBL/GenBank/DDBJ databases">
        <authorList>
            <person name="Jaros S."/>
            <person name="Januszkiewicz K."/>
            <person name="Wedrychowicz H."/>
        </authorList>
    </citation>
    <scope>NUCLEOTIDE SEQUENCE [LARGE SCALE GENOMIC DNA]</scope>
    <source>
        <strain evidence="1 2">BPI-34</strain>
    </source>
</reference>
<dbReference type="AlphaFoldDB" id="A0A1M7D2E5"/>
<organism evidence="1 2">
    <name type="scientific">Xylanibacter ruminicola</name>
    <name type="common">Prevotella ruminicola</name>
    <dbReference type="NCBI Taxonomy" id="839"/>
    <lineage>
        <taxon>Bacteria</taxon>
        <taxon>Pseudomonadati</taxon>
        <taxon>Bacteroidota</taxon>
        <taxon>Bacteroidia</taxon>
        <taxon>Bacteroidales</taxon>
        <taxon>Prevotellaceae</taxon>
        <taxon>Xylanibacter</taxon>
    </lineage>
</organism>